<dbReference type="RefSeq" id="WP_208339906.1">
    <property type="nucleotide sequence ID" value="NZ_CAWQFN010000577.1"/>
</dbReference>
<evidence type="ECO:0000256" key="2">
    <source>
        <dbReference type="SAM" id="Phobius"/>
    </source>
</evidence>
<organism evidence="3 4">
    <name type="scientific">Aetokthonos hydrillicola Thurmond2011</name>
    <dbReference type="NCBI Taxonomy" id="2712845"/>
    <lineage>
        <taxon>Bacteria</taxon>
        <taxon>Bacillati</taxon>
        <taxon>Cyanobacteriota</taxon>
        <taxon>Cyanophyceae</taxon>
        <taxon>Nostocales</taxon>
        <taxon>Hapalosiphonaceae</taxon>
        <taxon>Aetokthonos</taxon>
    </lineage>
</organism>
<reference evidence="4" key="1">
    <citation type="journal article" date="2021" name="Science">
        <title>Hunting the eagle killer: A cyanobacterial neurotoxin causes vacuolar myelinopathy.</title>
        <authorList>
            <person name="Breinlinger S."/>
            <person name="Phillips T.J."/>
            <person name="Haram B.N."/>
            <person name="Mares J."/>
            <person name="Martinez Yerena J.A."/>
            <person name="Hrouzek P."/>
            <person name="Sobotka R."/>
            <person name="Henderson W.M."/>
            <person name="Schmieder P."/>
            <person name="Williams S.M."/>
            <person name="Lauderdale J.D."/>
            <person name="Wilde H.D."/>
            <person name="Gerrin W."/>
            <person name="Kust A."/>
            <person name="Washington J.W."/>
            <person name="Wagner C."/>
            <person name="Geier B."/>
            <person name="Liebeke M."/>
            <person name="Enke H."/>
            <person name="Niedermeyer T.H.J."/>
            <person name="Wilde S.B."/>
        </authorList>
    </citation>
    <scope>NUCLEOTIDE SEQUENCE [LARGE SCALE GENOMIC DNA]</scope>
    <source>
        <strain evidence="4">Thurmond2011</strain>
    </source>
</reference>
<feature type="compositionally biased region" description="Basic residues" evidence="1">
    <location>
        <begin position="73"/>
        <end position="84"/>
    </location>
</feature>
<evidence type="ECO:0000256" key="1">
    <source>
        <dbReference type="SAM" id="MobiDB-lite"/>
    </source>
</evidence>
<feature type="region of interest" description="Disordered" evidence="1">
    <location>
        <begin position="140"/>
        <end position="273"/>
    </location>
</feature>
<keyword evidence="2" id="KW-1133">Transmembrane helix</keyword>
<comment type="caution">
    <text evidence="3">The sequence shown here is derived from an EMBL/GenBank/DDBJ whole genome shotgun (WGS) entry which is preliminary data.</text>
</comment>
<feature type="compositionally biased region" description="Polar residues" evidence="1">
    <location>
        <begin position="211"/>
        <end position="227"/>
    </location>
</feature>
<feature type="transmembrane region" description="Helical" evidence="2">
    <location>
        <begin position="21"/>
        <end position="41"/>
    </location>
</feature>
<evidence type="ECO:0000313" key="4">
    <source>
        <dbReference type="Proteomes" id="UP000667802"/>
    </source>
</evidence>
<feature type="compositionally biased region" description="Polar residues" evidence="1">
    <location>
        <begin position="97"/>
        <end position="109"/>
    </location>
</feature>
<protein>
    <submittedName>
        <fullName evidence="3">Uncharacterized protein</fullName>
    </submittedName>
</protein>
<gene>
    <name evidence="3" type="ORF">G7B40_014745</name>
</gene>
<keyword evidence="2" id="KW-0472">Membrane</keyword>
<dbReference type="Proteomes" id="UP000667802">
    <property type="component" value="Unassembled WGS sequence"/>
</dbReference>
<evidence type="ECO:0000313" key="3">
    <source>
        <dbReference type="EMBL" id="MDR9895813.1"/>
    </source>
</evidence>
<accession>A0AAP5I9S0</accession>
<keyword evidence="2" id="KW-0812">Transmembrane</keyword>
<sequence length="399" mass="43708">MIDYQTSIPTRTWREKTDSPTLWVFVITSSIALHLAVLSAINLSSFGKQPQNSSAVPIEFFETSPSSPAKARTQQKSHRQRVTRKPVSAALPKKATLKNSAAKSPQNFKDTGAIALSNPKQVPFFDSPQPKTPAIAKKTTVAQKTLPPKSKSIYNRDLAAFQSTPESETPATLQSPKTPKTPKKKQVIKQARTIPVHKNPEPTSPPETPVDTEQQDLPLTQQQSSAPLNDIDPTPTADSSPNPSPSMDTQQELSTELPKQPGGAVKIGAETSLNKKGGGIAIATWEVEPGGLKKDLPDNPAQPKTPIREKIFNLPSINPGNDSQPKEIRAYLLINNDTGRVIRAMVYPDDLKLIPEAQKSEYQKYVEETFKDVEFTTASSNGQKSKSAELVVRIKIQRR</sequence>
<feature type="compositionally biased region" description="Polar residues" evidence="1">
    <location>
        <begin position="161"/>
        <end position="175"/>
    </location>
</feature>
<feature type="region of interest" description="Disordered" evidence="1">
    <location>
        <begin position="63"/>
        <end position="113"/>
    </location>
</feature>
<proteinExistence type="predicted"/>
<dbReference type="EMBL" id="JAALHA020000006">
    <property type="protein sequence ID" value="MDR9895813.1"/>
    <property type="molecule type" value="Genomic_DNA"/>
</dbReference>
<name>A0AAP5I9S0_9CYAN</name>
<feature type="compositionally biased region" description="Polar residues" evidence="1">
    <location>
        <begin position="236"/>
        <end position="254"/>
    </location>
</feature>
<keyword evidence="4" id="KW-1185">Reference proteome</keyword>
<dbReference type="AlphaFoldDB" id="A0AAP5I9S0"/>